<reference evidence="15 16" key="1">
    <citation type="submission" date="2019-09" db="EMBL/GenBank/DDBJ databases">
        <title>Polymorphobacter sp. isolated from a lake in China.</title>
        <authorList>
            <person name="Liu Z."/>
        </authorList>
    </citation>
    <scope>NUCLEOTIDE SEQUENCE [LARGE SCALE GENOMIC DNA]</scope>
    <source>
        <strain evidence="15 16">D40P</strain>
    </source>
</reference>
<keyword evidence="11 13" id="KW-0472">Membrane</keyword>
<comment type="subcellular location">
    <subcellularLocation>
        <location evidence="2">Cell membrane</location>
        <topology evidence="2">Multi-pass membrane protein</topology>
    </subcellularLocation>
</comment>
<dbReference type="Proteomes" id="UP000481327">
    <property type="component" value="Unassembled WGS sequence"/>
</dbReference>
<sequence length="191" mass="20765">MRAAGPAARTARGRYTAVAIVLHWLTAVIVIGNLAGGLTLARFFDSPDPAMVAWGRTIIGLHKSLGLTVIALTLVRIAWRLGHARPPLPGHMTSLERMLARATHLLFYVLLLALPISGWAMMSTGRTVRPTRVFGLVSIPPLPVTQQLGAMFGDGHELLGWAMLATIVLHISAAVKHQFFDRDELLARMLP</sequence>
<gene>
    <name evidence="15" type="ORF">F3168_10120</name>
</gene>
<feature type="transmembrane region" description="Helical" evidence="13">
    <location>
        <begin position="64"/>
        <end position="81"/>
    </location>
</feature>
<comment type="caution">
    <text evidence="15">The sequence shown here is derived from an EMBL/GenBank/DDBJ whole genome shotgun (WGS) entry which is preliminary data.</text>
</comment>
<evidence type="ECO:0000256" key="9">
    <source>
        <dbReference type="ARBA" id="ARBA00022989"/>
    </source>
</evidence>
<evidence type="ECO:0000259" key="14">
    <source>
        <dbReference type="Pfam" id="PF01292"/>
    </source>
</evidence>
<dbReference type="SUPFAM" id="SSF81342">
    <property type="entry name" value="Transmembrane di-heme cytochromes"/>
    <property type="match status" value="1"/>
</dbReference>
<feature type="domain" description="Cytochrome b561 bacterial/Ni-hydrogenase" evidence="14">
    <location>
        <begin position="14"/>
        <end position="191"/>
    </location>
</feature>
<evidence type="ECO:0000256" key="4">
    <source>
        <dbReference type="ARBA" id="ARBA00022475"/>
    </source>
</evidence>
<keyword evidence="10" id="KW-0408">Iron</keyword>
<keyword evidence="8" id="KW-0249">Electron transport</keyword>
<keyword evidence="3" id="KW-0813">Transport</keyword>
<comment type="similarity">
    <text evidence="12">Belongs to the cytochrome b561 family.</text>
</comment>
<name>A0A7C9GPK3_9SPHN</name>
<keyword evidence="9 13" id="KW-1133">Transmembrane helix</keyword>
<dbReference type="GO" id="GO:0046872">
    <property type="term" value="F:metal ion binding"/>
    <property type="evidence" value="ECO:0007669"/>
    <property type="project" value="UniProtKB-KW"/>
</dbReference>
<dbReference type="Gene3D" id="1.20.950.20">
    <property type="entry name" value="Transmembrane di-heme cytochromes, Chain C"/>
    <property type="match status" value="1"/>
</dbReference>
<dbReference type="RefSeq" id="WP_152578060.1">
    <property type="nucleotide sequence ID" value="NZ_JAATJI010000002.1"/>
</dbReference>
<evidence type="ECO:0000256" key="6">
    <source>
        <dbReference type="ARBA" id="ARBA00022692"/>
    </source>
</evidence>
<dbReference type="OrthoDB" id="1247465at2"/>
<evidence type="ECO:0000256" key="1">
    <source>
        <dbReference type="ARBA" id="ARBA00001970"/>
    </source>
</evidence>
<dbReference type="PANTHER" id="PTHR30529">
    <property type="entry name" value="CYTOCHROME B561"/>
    <property type="match status" value="1"/>
</dbReference>
<dbReference type="EMBL" id="WIOL01000003">
    <property type="protein sequence ID" value="MQT17617.1"/>
    <property type="molecule type" value="Genomic_DNA"/>
</dbReference>
<evidence type="ECO:0000256" key="10">
    <source>
        <dbReference type="ARBA" id="ARBA00023004"/>
    </source>
</evidence>
<evidence type="ECO:0000256" key="3">
    <source>
        <dbReference type="ARBA" id="ARBA00022448"/>
    </source>
</evidence>
<comment type="cofactor">
    <cofactor evidence="1">
        <name>heme b</name>
        <dbReference type="ChEBI" id="CHEBI:60344"/>
    </cofactor>
</comment>
<evidence type="ECO:0000256" key="13">
    <source>
        <dbReference type="SAM" id="Phobius"/>
    </source>
</evidence>
<dbReference type="GO" id="GO:0009055">
    <property type="term" value="F:electron transfer activity"/>
    <property type="evidence" value="ECO:0007669"/>
    <property type="project" value="InterPro"/>
</dbReference>
<proteinExistence type="inferred from homology"/>
<keyword evidence="5" id="KW-0349">Heme</keyword>
<accession>A0A7C9GPK3</accession>
<dbReference type="InterPro" id="IPR011577">
    <property type="entry name" value="Cyt_b561_bac/Ni-Hgenase"/>
</dbReference>
<evidence type="ECO:0000256" key="5">
    <source>
        <dbReference type="ARBA" id="ARBA00022617"/>
    </source>
</evidence>
<organism evidence="15 16">
    <name type="scientific">Sandarakinorhabdus fusca</name>
    <dbReference type="NCBI Taxonomy" id="1439888"/>
    <lineage>
        <taxon>Bacteria</taxon>
        <taxon>Pseudomonadati</taxon>
        <taxon>Pseudomonadota</taxon>
        <taxon>Alphaproteobacteria</taxon>
        <taxon>Sphingomonadales</taxon>
        <taxon>Sphingosinicellaceae</taxon>
        <taxon>Sandarakinorhabdus</taxon>
    </lineage>
</organism>
<dbReference type="InterPro" id="IPR016174">
    <property type="entry name" value="Di-haem_cyt_TM"/>
</dbReference>
<dbReference type="GO" id="GO:0022904">
    <property type="term" value="P:respiratory electron transport chain"/>
    <property type="evidence" value="ECO:0007669"/>
    <property type="project" value="InterPro"/>
</dbReference>
<evidence type="ECO:0000256" key="11">
    <source>
        <dbReference type="ARBA" id="ARBA00023136"/>
    </source>
</evidence>
<evidence type="ECO:0000256" key="7">
    <source>
        <dbReference type="ARBA" id="ARBA00022723"/>
    </source>
</evidence>
<evidence type="ECO:0000256" key="2">
    <source>
        <dbReference type="ARBA" id="ARBA00004651"/>
    </source>
</evidence>
<evidence type="ECO:0000256" key="8">
    <source>
        <dbReference type="ARBA" id="ARBA00022982"/>
    </source>
</evidence>
<dbReference type="PANTHER" id="PTHR30529:SF1">
    <property type="entry name" value="CYTOCHROME B561 HOMOLOG 2"/>
    <property type="match status" value="1"/>
</dbReference>
<keyword evidence="4" id="KW-1003">Cell membrane</keyword>
<feature type="transmembrane region" description="Helical" evidence="13">
    <location>
        <begin position="158"/>
        <end position="175"/>
    </location>
</feature>
<dbReference type="Pfam" id="PF01292">
    <property type="entry name" value="Ni_hydr_CYTB"/>
    <property type="match status" value="1"/>
</dbReference>
<protein>
    <submittedName>
        <fullName evidence="15">Cytochrome b</fullName>
    </submittedName>
</protein>
<evidence type="ECO:0000313" key="15">
    <source>
        <dbReference type="EMBL" id="MQT17617.1"/>
    </source>
</evidence>
<dbReference type="AlphaFoldDB" id="A0A7C9GPK3"/>
<dbReference type="GO" id="GO:0005886">
    <property type="term" value="C:plasma membrane"/>
    <property type="evidence" value="ECO:0007669"/>
    <property type="project" value="UniProtKB-SubCell"/>
</dbReference>
<keyword evidence="16" id="KW-1185">Reference proteome</keyword>
<dbReference type="GO" id="GO:0020037">
    <property type="term" value="F:heme binding"/>
    <property type="evidence" value="ECO:0007669"/>
    <property type="project" value="TreeGrafter"/>
</dbReference>
<feature type="transmembrane region" description="Helical" evidence="13">
    <location>
        <begin position="102"/>
        <end position="122"/>
    </location>
</feature>
<keyword evidence="6 13" id="KW-0812">Transmembrane</keyword>
<evidence type="ECO:0000256" key="12">
    <source>
        <dbReference type="ARBA" id="ARBA00037975"/>
    </source>
</evidence>
<dbReference type="InterPro" id="IPR052168">
    <property type="entry name" value="Cytochrome_b561_oxidase"/>
</dbReference>
<keyword evidence="7" id="KW-0479">Metal-binding</keyword>
<evidence type="ECO:0000313" key="16">
    <source>
        <dbReference type="Proteomes" id="UP000481327"/>
    </source>
</evidence>
<feature type="transmembrane region" description="Helical" evidence="13">
    <location>
        <begin position="21"/>
        <end position="44"/>
    </location>
</feature>